<feature type="compositionally biased region" description="Polar residues" evidence="1">
    <location>
        <begin position="51"/>
        <end position="68"/>
    </location>
</feature>
<protein>
    <submittedName>
        <fullName evidence="2">Uncharacterized protein</fullName>
    </submittedName>
</protein>
<keyword evidence="3" id="KW-1185">Reference proteome</keyword>
<proteinExistence type="predicted"/>
<gene>
    <name evidence="2" type="ORF">FGO68_gene6055</name>
</gene>
<reference evidence="2" key="1">
    <citation type="submission" date="2019-06" db="EMBL/GenBank/DDBJ databases">
        <authorList>
            <person name="Zheng W."/>
        </authorList>
    </citation>
    <scope>NUCLEOTIDE SEQUENCE</scope>
    <source>
        <strain evidence="2">QDHG01</strain>
    </source>
</reference>
<evidence type="ECO:0000313" key="2">
    <source>
        <dbReference type="EMBL" id="TNV80559.1"/>
    </source>
</evidence>
<feature type="compositionally biased region" description="Basic and acidic residues" evidence="1">
    <location>
        <begin position="27"/>
        <end position="36"/>
    </location>
</feature>
<name>A0A8J8NUR1_HALGN</name>
<dbReference type="EMBL" id="RRYP01007348">
    <property type="protein sequence ID" value="TNV80559.1"/>
    <property type="molecule type" value="Genomic_DNA"/>
</dbReference>
<evidence type="ECO:0000313" key="3">
    <source>
        <dbReference type="Proteomes" id="UP000785679"/>
    </source>
</evidence>
<sequence length="68" mass="7742">MRYVWTLRMKLQASACLNSVKRSTKSTLKESTEEAKSMMSNLKGLKDQQMKKCSSKLQRSLSNTKGLL</sequence>
<evidence type="ECO:0000256" key="1">
    <source>
        <dbReference type="SAM" id="MobiDB-lite"/>
    </source>
</evidence>
<feature type="region of interest" description="Disordered" evidence="1">
    <location>
        <begin position="22"/>
        <end position="68"/>
    </location>
</feature>
<accession>A0A8J8NUR1</accession>
<comment type="caution">
    <text evidence="2">The sequence shown here is derived from an EMBL/GenBank/DDBJ whole genome shotgun (WGS) entry which is preliminary data.</text>
</comment>
<dbReference type="Proteomes" id="UP000785679">
    <property type="component" value="Unassembled WGS sequence"/>
</dbReference>
<dbReference type="AlphaFoldDB" id="A0A8J8NUR1"/>
<organism evidence="2 3">
    <name type="scientific">Halteria grandinella</name>
    <dbReference type="NCBI Taxonomy" id="5974"/>
    <lineage>
        <taxon>Eukaryota</taxon>
        <taxon>Sar</taxon>
        <taxon>Alveolata</taxon>
        <taxon>Ciliophora</taxon>
        <taxon>Intramacronucleata</taxon>
        <taxon>Spirotrichea</taxon>
        <taxon>Stichotrichia</taxon>
        <taxon>Sporadotrichida</taxon>
        <taxon>Halteriidae</taxon>
        <taxon>Halteria</taxon>
    </lineage>
</organism>